<organism evidence="2 3">
    <name type="scientific">Vicingus serpentipes</name>
    <dbReference type="NCBI Taxonomy" id="1926625"/>
    <lineage>
        <taxon>Bacteria</taxon>
        <taxon>Pseudomonadati</taxon>
        <taxon>Bacteroidota</taxon>
        <taxon>Flavobacteriia</taxon>
        <taxon>Flavobacteriales</taxon>
        <taxon>Vicingaceae</taxon>
        <taxon>Vicingus</taxon>
    </lineage>
</organism>
<keyword evidence="3" id="KW-1185">Reference proteome</keyword>
<feature type="transmembrane region" description="Helical" evidence="1">
    <location>
        <begin position="395"/>
        <end position="413"/>
    </location>
</feature>
<evidence type="ECO:0000313" key="3">
    <source>
        <dbReference type="Proteomes" id="UP000321721"/>
    </source>
</evidence>
<feature type="transmembrane region" description="Helical" evidence="1">
    <location>
        <begin position="99"/>
        <end position="117"/>
    </location>
</feature>
<proteinExistence type="predicted"/>
<keyword evidence="1" id="KW-0812">Transmembrane</keyword>
<dbReference type="AlphaFoldDB" id="A0A5C6RVA7"/>
<accession>A0A5C6RVA7</accession>
<feature type="transmembrane region" description="Helical" evidence="1">
    <location>
        <begin position="203"/>
        <end position="220"/>
    </location>
</feature>
<feature type="transmembrane region" description="Helical" evidence="1">
    <location>
        <begin position="76"/>
        <end position="93"/>
    </location>
</feature>
<sequence>MKFKDWKIWLKSKPWILKWFIIVVLLRPIIDNLYFLKNISPFLSPLYIVGVLTPVLVLIVIAKLPKPKRTKLDKYFNIWSVFILLGTFFVILFDPLSAISFEFLLKLTIPIYLYYFARRFIQSKKDLDGILTTFLYSGAFVAAILIYELVFGAIRVVESRGMERIQGSFGDVVSYGIYLAFCFLIATYFYFSRKGEIPKIKRTRTVIIVGVLCVLTLVNIHHIASYTIFFGILLLFMVFNFKANKGAAISLSVLVFLIFYLFGQPIIEEKIAPLLETDIEVYEGEQESGRLMHGRVGRWTAMFETFTNENVFAQFFGYPTTLKYSFHYVGVGSHNDYVRMLFLSGYFGLFYYITLLVIFYNRAKKLKNATKYLAFGTLGILVLFSISIVPTYYPPFMYVVMCVFAYVALPKQMQT</sequence>
<dbReference type="PANTHER" id="PTHR37422:SF13">
    <property type="entry name" value="LIPOPOLYSACCHARIDE BIOSYNTHESIS PROTEIN PA4999-RELATED"/>
    <property type="match status" value="1"/>
</dbReference>
<feature type="transmembrane region" description="Helical" evidence="1">
    <location>
        <begin position="172"/>
        <end position="191"/>
    </location>
</feature>
<evidence type="ECO:0000313" key="2">
    <source>
        <dbReference type="EMBL" id="TXB65272.1"/>
    </source>
</evidence>
<dbReference type="Proteomes" id="UP000321721">
    <property type="component" value="Unassembled WGS sequence"/>
</dbReference>
<feature type="transmembrane region" description="Helical" evidence="1">
    <location>
        <begin position="12"/>
        <end position="30"/>
    </location>
</feature>
<feature type="transmembrane region" description="Helical" evidence="1">
    <location>
        <begin position="248"/>
        <end position="267"/>
    </location>
</feature>
<keyword evidence="1" id="KW-0472">Membrane</keyword>
<feature type="transmembrane region" description="Helical" evidence="1">
    <location>
        <begin position="372"/>
        <end position="389"/>
    </location>
</feature>
<protein>
    <recommendedName>
        <fullName evidence="4">O-antigen ligase family protein</fullName>
    </recommendedName>
</protein>
<evidence type="ECO:0000256" key="1">
    <source>
        <dbReference type="SAM" id="Phobius"/>
    </source>
</evidence>
<feature type="transmembrane region" description="Helical" evidence="1">
    <location>
        <begin position="129"/>
        <end position="152"/>
    </location>
</feature>
<keyword evidence="1" id="KW-1133">Transmembrane helix</keyword>
<feature type="transmembrane region" description="Helical" evidence="1">
    <location>
        <begin position="337"/>
        <end position="360"/>
    </location>
</feature>
<dbReference type="EMBL" id="VOOS01000003">
    <property type="protein sequence ID" value="TXB65272.1"/>
    <property type="molecule type" value="Genomic_DNA"/>
</dbReference>
<feature type="transmembrane region" description="Helical" evidence="1">
    <location>
        <begin position="226"/>
        <end position="241"/>
    </location>
</feature>
<dbReference type="InterPro" id="IPR051533">
    <property type="entry name" value="WaaL-like"/>
</dbReference>
<gene>
    <name evidence="2" type="ORF">FRY74_07570</name>
</gene>
<dbReference type="PANTHER" id="PTHR37422">
    <property type="entry name" value="TEICHURONIC ACID BIOSYNTHESIS PROTEIN TUAE"/>
    <property type="match status" value="1"/>
</dbReference>
<comment type="caution">
    <text evidence="2">The sequence shown here is derived from an EMBL/GenBank/DDBJ whole genome shotgun (WGS) entry which is preliminary data.</text>
</comment>
<evidence type="ECO:0008006" key="4">
    <source>
        <dbReference type="Google" id="ProtNLM"/>
    </source>
</evidence>
<reference evidence="2 3" key="1">
    <citation type="submission" date="2019-08" db="EMBL/GenBank/DDBJ databases">
        <title>Genome of Vicingus serpentipes NCIMB 15042.</title>
        <authorList>
            <person name="Bowman J.P."/>
        </authorList>
    </citation>
    <scope>NUCLEOTIDE SEQUENCE [LARGE SCALE GENOMIC DNA]</scope>
    <source>
        <strain evidence="2 3">NCIMB 15042</strain>
    </source>
</reference>
<dbReference type="OrthoDB" id="9819675at2"/>
<feature type="transmembrane region" description="Helical" evidence="1">
    <location>
        <begin position="42"/>
        <end position="64"/>
    </location>
</feature>
<dbReference type="RefSeq" id="WP_147100162.1">
    <property type="nucleotide sequence ID" value="NZ_VOOS01000003.1"/>
</dbReference>
<name>A0A5C6RVA7_9FLAO</name>